<dbReference type="AlphaFoldDB" id="A0A166HMD8"/>
<dbReference type="Proteomes" id="UP000076532">
    <property type="component" value="Unassembled WGS sequence"/>
</dbReference>
<sequence length="84" mass="9479">MRLMALSISHQAKPHIFLCMPRDPRAHFVTRFPGFHNYHSRNQLFMASWLPAMTVISKLPCDMPPEIAMHALITLGILAVGILA</sequence>
<keyword evidence="2" id="KW-1185">Reference proteome</keyword>
<organism evidence="1 2">
    <name type="scientific">Athelia psychrophila</name>
    <dbReference type="NCBI Taxonomy" id="1759441"/>
    <lineage>
        <taxon>Eukaryota</taxon>
        <taxon>Fungi</taxon>
        <taxon>Dikarya</taxon>
        <taxon>Basidiomycota</taxon>
        <taxon>Agaricomycotina</taxon>
        <taxon>Agaricomycetes</taxon>
        <taxon>Agaricomycetidae</taxon>
        <taxon>Atheliales</taxon>
        <taxon>Atheliaceae</taxon>
        <taxon>Athelia</taxon>
    </lineage>
</organism>
<evidence type="ECO:0000313" key="1">
    <source>
        <dbReference type="EMBL" id="KZP19020.1"/>
    </source>
</evidence>
<name>A0A166HMD8_9AGAM</name>
<evidence type="ECO:0000313" key="2">
    <source>
        <dbReference type="Proteomes" id="UP000076532"/>
    </source>
</evidence>
<proteinExistence type="predicted"/>
<reference evidence="1 2" key="1">
    <citation type="journal article" date="2016" name="Mol. Biol. Evol.">
        <title>Comparative Genomics of Early-Diverging Mushroom-Forming Fungi Provides Insights into the Origins of Lignocellulose Decay Capabilities.</title>
        <authorList>
            <person name="Nagy L.G."/>
            <person name="Riley R."/>
            <person name="Tritt A."/>
            <person name="Adam C."/>
            <person name="Daum C."/>
            <person name="Floudas D."/>
            <person name="Sun H."/>
            <person name="Yadav J.S."/>
            <person name="Pangilinan J."/>
            <person name="Larsson K.H."/>
            <person name="Matsuura K."/>
            <person name="Barry K."/>
            <person name="Labutti K."/>
            <person name="Kuo R."/>
            <person name="Ohm R.A."/>
            <person name="Bhattacharya S.S."/>
            <person name="Shirouzu T."/>
            <person name="Yoshinaga Y."/>
            <person name="Martin F.M."/>
            <person name="Grigoriev I.V."/>
            <person name="Hibbett D.S."/>
        </authorList>
    </citation>
    <scope>NUCLEOTIDE SEQUENCE [LARGE SCALE GENOMIC DNA]</scope>
    <source>
        <strain evidence="1 2">CBS 109695</strain>
    </source>
</reference>
<accession>A0A166HMD8</accession>
<protein>
    <submittedName>
        <fullName evidence="1">Uncharacterized protein</fullName>
    </submittedName>
</protein>
<dbReference type="EMBL" id="KV417567">
    <property type="protein sequence ID" value="KZP19020.1"/>
    <property type="molecule type" value="Genomic_DNA"/>
</dbReference>
<gene>
    <name evidence="1" type="ORF">FIBSPDRAFT_863188</name>
</gene>